<comment type="caution">
    <text evidence="2">The sequence shown here is derived from an EMBL/GenBank/DDBJ whole genome shotgun (WGS) entry which is preliminary data.</text>
</comment>
<evidence type="ECO:0000313" key="3">
    <source>
        <dbReference type="Proteomes" id="UP000194841"/>
    </source>
</evidence>
<reference evidence="2 3" key="1">
    <citation type="submission" date="2017-02" db="EMBL/GenBank/DDBJ databases">
        <title>Pseudoalteromonas ulvae TC14 Genome.</title>
        <authorList>
            <person name="Molmeret M."/>
        </authorList>
    </citation>
    <scope>NUCLEOTIDE SEQUENCE [LARGE SCALE GENOMIC DNA]</scope>
    <source>
        <strain evidence="2">TC14</strain>
    </source>
</reference>
<dbReference type="EMBL" id="MWPV01000002">
    <property type="protein sequence ID" value="OUL58199.1"/>
    <property type="molecule type" value="Genomic_DNA"/>
</dbReference>
<sequence length="219" mass="25542">MKLIDAFIPIFSELSTLDQKLEEDSSLDIEMLSDQLSQQIAHSKNTLLAEGFEIDDFDKALFALCALIDEKVMNSQWASRERWAKNTLQKQYFKSQTAGTVFFETLDQLNEFNEVEQNIREVYLYCLAFGFTGCYFDVGQRSRLDEIIHANFKLLNTQSELSLFCHKVPQKRQLLDDNLLFSQFKDEVWVWGPIAFVLISYLLFRSEYLTSLSQLINQL</sequence>
<feature type="domain" description="Type IV / VI secretion system DotU" evidence="1">
    <location>
        <begin position="3"/>
        <end position="203"/>
    </location>
</feature>
<dbReference type="Pfam" id="PF09850">
    <property type="entry name" value="DotU"/>
    <property type="match status" value="1"/>
</dbReference>
<organism evidence="2 3">
    <name type="scientific">Pseudoalteromonas ulvae</name>
    <dbReference type="NCBI Taxonomy" id="107327"/>
    <lineage>
        <taxon>Bacteria</taxon>
        <taxon>Pseudomonadati</taxon>
        <taxon>Pseudomonadota</taxon>
        <taxon>Gammaproteobacteria</taxon>
        <taxon>Alteromonadales</taxon>
        <taxon>Pseudoalteromonadaceae</taxon>
        <taxon>Pseudoalteromonas</taxon>
    </lineage>
</organism>
<dbReference type="Gene3D" id="1.25.40.590">
    <property type="entry name" value="Type IV / VI secretion system, DotU"/>
    <property type="match status" value="1"/>
</dbReference>
<dbReference type="OrthoDB" id="345640at2"/>
<evidence type="ECO:0000313" key="2">
    <source>
        <dbReference type="EMBL" id="OUL58199.1"/>
    </source>
</evidence>
<dbReference type="InterPro" id="IPR017732">
    <property type="entry name" value="T4/T6SS_DotU"/>
</dbReference>
<proteinExistence type="predicted"/>
<dbReference type="PANTHER" id="PTHR38033:SF1">
    <property type="entry name" value="DOTU FAMILY TYPE IV_VI SECRETION SYSTEM PROTEIN"/>
    <property type="match status" value="1"/>
</dbReference>
<accession>A0A244CSI4</accession>
<evidence type="ECO:0000259" key="1">
    <source>
        <dbReference type="Pfam" id="PF09850"/>
    </source>
</evidence>
<dbReference type="PANTHER" id="PTHR38033">
    <property type="entry name" value="MEMBRANE PROTEIN-RELATED"/>
    <property type="match status" value="1"/>
</dbReference>
<dbReference type="NCBIfam" id="TIGR03349">
    <property type="entry name" value="IV_VI_DotU"/>
    <property type="match status" value="1"/>
</dbReference>
<gene>
    <name evidence="2" type="ORF">B1199_07545</name>
</gene>
<dbReference type="NCBIfam" id="NF038228">
    <property type="entry name" value="IcmH_DotU_IVB"/>
    <property type="match status" value="1"/>
</dbReference>
<keyword evidence="3" id="KW-1185">Reference proteome</keyword>
<dbReference type="AlphaFoldDB" id="A0A244CSI4"/>
<dbReference type="Proteomes" id="UP000194841">
    <property type="component" value="Unassembled WGS sequence"/>
</dbReference>
<dbReference type="RefSeq" id="WP_086743507.1">
    <property type="nucleotide sequence ID" value="NZ_MWPV01000002.1"/>
</dbReference>
<name>A0A244CSI4_PSEDV</name>
<dbReference type="InterPro" id="IPR038522">
    <property type="entry name" value="T4/T6SS_DotU_sf"/>
</dbReference>
<protein>
    <recommendedName>
        <fullName evidence="1">Type IV / VI secretion system DotU domain-containing protein</fullName>
    </recommendedName>
</protein>